<organism evidence="7 8">
    <name type="scientific">Actinomadura bangladeshensis</name>
    <dbReference type="NCBI Taxonomy" id="453573"/>
    <lineage>
        <taxon>Bacteria</taxon>
        <taxon>Bacillati</taxon>
        <taxon>Actinomycetota</taxon>
        <taxon>Actinomycetes</taxon>
        <taxon>Streptosporangiales</taxon>
        <taxon>Thermomonosporaceae</taxon>
        <taxon>Actinomadura</taxon>
    </lineage>
</organism>
<dbReference type="GO" id="GO:0140359">
    <property type="term" value="F:ABC-type transporter activity"/>
    <property type="evidence" value="ECO:0007669"/>
    <property type="project" value="InterPro"/>
</dbReference>
<dbReference type="GO" id="GO:0005524">
    <property type="term" value="F:ATP binding"/>
    <property type="evidence" value="ECO:0007669"/>
    <property type="project" value="UniProtKB-KW"/>
</dbReference>
<sequence>VLLLTAAAGIATTAGAAVALAMIDWWLAAAFAAGLPPLAVALRVFVVRATEPFARYQACQAAIATRLLDARQGIRTIRAS</sequence>
<accession>A0A6L9QM32</accession>
<dbReference type="SUPFAM" id="SSF90123">
    <property type="entry name" value="ABC transporter transmembrane region"/>
    <property type="match status" value="1"/>
</dbReference>
<keyword evidence="7" id="KW-0067">ATP-binding</keyword>
<gene>
    <name evidence="7" type="ORF">G3I70_29285</name>
</gene>
<comment type="subcellular location">
    <subcellularLocation>
        <location evidence="1">Cell membrane</location>
        <topology evidence="1">Multi-pass membrane protein</topology>
    </subcellularLocation>
</comment>
<evidence type="ECO:0000313" key="8">
    <source>
        <dbReference type="Proteomes" id="UP000475532"/>
    </source>
</evidence>
<dbReference type="Proteomes" id="UP000475532">
    <property type="component" value="Unassembled WGS sequence"/>
</dbReference>
<reference evidence="7 8" key="1">
    <citation type="submission" date="2020-01" db="EMBL/GenBank/DDBJ databases">
        <title>Insect and environment-associated Actinomycetes.</title>
        <authorList>
            <person name="Currrie C."/>
            <person name="Chevrette M."/>
            <person name="Carlson C."/>
            <person name="Stubbendieck R."/>
            <person name="Wendt-Pienkowski E."/>
        </authorList>
    </citation>
    <scope>NUCLEOTIDE SEQUENCE [LARGE SCALE GENOMIC DNA]</scope>
    <source>
        <strain evidence="7 8">SID10258</strain>
    </source>
</reference>
<keyword evidence="4 5" id="KW-0472">Membrane</keyword>
<evidence type="ECO:0000256" key="2">
    <source>
        <dbReference type="ARBA" id="ARBA00022692"/>
    </source>
</evidence>
<feature type="non-terminal residue" evidence="7">
    <location>
        <position position="80"/>
    </location>
</feature>
<comment type="caution">
    <text evidence="7">The sequence shown here is derived from an EMBL/GenBank/DDBJ whole genome shotgun (WGS) entry which is preliminary data.</text>
</comment>
<dbReference type="Gene3D" id="1.20.1560.10">
    <property type="entry name" value="ABC transporter type 1, transmembrane domain"/>
    <property type="match status" value="1"/>
</dbReference>
<keyword evidence="7" id="KW-0547">Nucleotide-binding</keyword>
<dbReference type="InterPro" id="IPR036640">
    <property type="entry name" value="ABC1_TM_sf"/>
</dbReference>
<name>A0A6L9QM32_9ACTN</name>
<evidence type="ECO:0000259" key="6">
    <source>
        <dbReference type="PROSITE" id="PS50929"/>
    </source>
</evidence>
<dbReference type="PROSITE" id="PS50929">
    <property type="entry name" value="ABC_TM1F"/>
    <property type="match status" value="1"/>
</dbReference>
<evidence type="ECO:0000313" key="7">
    <source>
        <dbReference type="EMBL" id="NEA26560.1"/>
    </source>
</evidence>
<keyword evidence="3 5" id="KW-1133">Transmembrane helix</keyword>
<evidence type="ECO:0000256" key="5">
    <source>
        <dbReference type="SAM" id="Phobius"/>
    </source>
</evidence>
<feature type="domain" description="ABC transmembrane type-1" evidence="6">
    <location>
        <begin position="1"/>
        <end position="80"/>
    </location>
</feature>
<keyword evidence="2 5" id="KW-0812">Transmembrane</keyword>
<dbReference type="AlphaFoldDB" id="A0A6L9QM32"/>
<dbReference type="EMBL" id="JAAGLI010000797">
    <property type="protein sequence ID" value="NEA26560.1"/>
    <property type="molecule type" value="Genomic_DNA"/>
</dbReference>
<proteinExistence type="predicted"/>
<feature type="transmembrane region" description="Helical" evidence="5">
    <location>
        <begin position="25"/>
        <end position="46"/>
    </location>
</feature>
<evidence type="ECO:0000256" key="1">
    <source>
        <dbReference type="ARBA" id="ARBA00004651"/>
    </source>
</evidence>
<evidence type="ECO:0000256" key="3">
    <source>
        <dbReference type="ARBA" id="ARBA00022989"/>
    </source>
</evidence>
<evidence type="ECO:0000256" key="4">
    <source>
        <dbReference type="ARBA" id="ARBA00023136"/>
    </source>
</evidence>
<feature type="non-terminal residue" evidence="7">
    <location>
        <position position="1"/>
    </location>
</feature>
<protein>
    <submittedName>
        <fullName evidence="7">ABC transporter ATP-binding protein</fullName>
    </submittedName>
</protein>
<dbReference type="InterPro" id="IPR011527">
    <property type="entry name" value="ABC1_TM_dom"/>
</dbReference>
<dbReference type="GO" id="GO:0005886">
    <property type="term" value="C:plasma membrane"/>
    <property type="evidence" value="ECO:0007669"/>
    <property type="project" value="UniProtKB-SubCell"/>
</dbReference>